<proteinExistence type="predicted"/>
<organism evidence="2 3">
    <name type="scientific">Candidatus Alectryocaccomicrobium excrementavium</name>
    <dbReference type="NCBI Taxonomy" id="2840668"/>
    <lineage>
        <taxon>Bacteria</taxon>
        <taxon>Bacillati</taxon>
        <taxon>Bacillota</taxon>
        <taxon>Clostridia</taxon>
        <taxon>Candidatus Alectryocaccomicrobium</taxon>
    </lineage>
</organism>
<dbReference type="GO" id="GO:0043571">
    <property type="term" value="P:maintenance of CRISPR repeat elements"/>
    <property type="evidence" value="ECO:0007669"/>
    <property type="project" value="InterPro"/>
</dbReference>
<gene>
    <name evidence="2" type="ORF">IAA84_02705</name>
</gene>
<name>A0A9D1FYX0_9FIRM</name>
<feature type="region of interest" description="Disordered" evidence="1">
    <location>
        <begin position="20"/>
        <end position="39"/>
    </location>
</feature>
<dbReference type="Pfam" id="PF05107">
    <property type="entry name" value="Cas_Cas7"/>
    <property type="match status" value="1"/>
</dbReference>
<evidence type="ECO:0000313" key="3">
    <source>
        <dbReference type="Proteomes" id="UP000824140"/>
    </source>
</evidence>
<accession>A0A9D1FYX0</accession>
<dbReference type="AlphaFoldDB" id="A0A9D1FYX0"/>
<evidence type="ECO:0000313" key="2">
    <source>
        <dbReference type="EMBL" id="HIS91907.1"/>
    </source>
</evidence>
<dbReference type="EMBL" id="DVJN01000053">
    <property type="protein sequence ID" value="HIS91907.1"/>
    <property type="molecule type" value="Genomic_DNA"/>
</dbReference>
<dbReference type="InterPro" id="IPR006482">
    <property type="entry name" value="Cas7_Csh2/Csh2"/>
</dbReference>
<sequence>MAIQNRYELMYYVACTNANPNGDPDMGNTPRIDPQTMQGFISDGATKRRIRDYVVTAHGGEPGMEIIVQQATNLNRHIARAKREAGFEDCAKGKDAVYAGRRKA</sequence>
<reference evidence="2" key="1">
    <citation type="submission" date="2020-10" db="EMBL/GenBank/DDBJ databases">
        <authorList>
            <person name="Gilroy R."/>
        </authorList>
    </citation>
    <scope>NUCLEOTIDE SEQUENCE</scope>
    <source>
        <strain evidence="2">13766</strain>
    </source>
</reference>
<protein>
    <submittedName>
        <fullName evidence="2">Type I CRISPR-associated protein Cas7</fullName>
    </submittedName>
</protein>
<reference evidence="2" key="2">
    <citation type="journal article" date="2021" name="PeerJ">
        <title>Extensive microbial diversity within the chicken gut microbiome revealed by metagenomics and culture.</title>
        <authorList>
            <person name="Gilroy R."/>
            <person name="Ravi A."/>
            <person name="Getino M."/>
            <person name="Pursley I."/>
            <person name="Horton D.L."/>
            <person name="Alikhan N.F."/>
            <person name="Baker D."/>
            <person name="Gharbi K."/>
            <person name="Hall N."/>
            <person name="Watson M."/>
            <person name="Adriaenssens E.M."/>
            <person name="Foster-Nyarko E."/>
            <person name="Jarju S."/>
            <person name="Secka A."/>
            <person name="Antonio M."/>
            <person name="Oren A."/>
            <person name="Chaudhuri R.R."/>
            <person name="La Ragione R."/>
            <person name="Hildebrand F."/>
            <person name="Pallen M.J."/>
        </authorList>
    </citation>
    <scope>NUCLEOTIDE SEQUENCE</scope>
    <source>
        <strain evidence="2">13766</strain>
    </source>
</reference>
<evidence type="ECO:0000256" key="1">
    <source>
        <dbReference type="SAM" id="MobiDB-lite"/>
    </source>
</evidence>
<dbReference type="Proteomes" id="UP000824140">
    <property type="component" value="Unassembled WGS sequence"/>
</dbReference>
<comment type="caution">
    <text evidence="2">The sequence shown here is derived from an EMBL/GenBank/DDBJ whole genome shotgun (WGS) entry which is preliminary data.</text>
</comment>
<feature type="non-terminal residue" evidence="2">
    <location>
        <position position="104"/>
    </location>
</feature>